<dbReference type="Proteomes" id="UP000095282">
    <property type="component" value="Unplaced"/>
</dbReference>
<name>A0A1I7TM57_9PELO</name>
<protein>
    <submittedName>
        <fullName evidence="2">Uncharacterized protein</fullName>
    </submittedName>
</protein>
<evidence type="ECO:0000313" key="2">
    <source>
        <dbReference type="WBParaSite" id="Csp11.Scaffold628.g7289.t1"/>
    </source>
</evidence>
<reference evidence="2" key="1">
    <citation type="submission" date="2016-11" db="UniProtKB">
        <authorList>
            <consortium name="WormBaseParasite"/>
        </authorList>
    </citation>
    <scope>IDENTIFICATION</scope>
</reference>
<dbReference type="WBParaSite" id="Csp11.Scaffold628.g7289.t1">
    <property type="protein sequence ID" value="Csp11.Scaffold628.g7289.t1"/>
    <property type="gene ID" value="Csp11.Scaffold628.g7289"/>
</dbReference>
<sequence>MSNGIRIRRGIFSNQSFLLRNSSHSKFILFGTPVSDSFFKHFIPPPRCSVKSNFCLKSLFPKTFLLYSKTPKTAGTN</sequence>
<proteinExistence type="predicted"/>
<organism evidence="1 2">
    <name type="scientific">Caenorhabditis tropicalis</name>
    <dbReference type="NCBI Taxonomy" id="1561998"/>
    <lineage>
        <taxon>Eukaryota</taxon>
        <taxon>Metazoa</taxon>
        <taxon>Ecdysozoa</taxon>
        <taxon>Nematoda</taxon>
        <taxon>Chromadorea</taxon>
        <taxon>Rhabditida</taxon>
        <taxon>Rhabditina</taxon>
        <taxon>Rhabditomorpha</taxon>
        <taxon>Rhabditoidea</taxon>
        <taxon>Rhabditidae</taxon>
        <taxon>Peloderinae</taxon>
        <taxon>Caenorhabditis</taxon>
    </lineage>
</organism>
<accession>A0A1I7TM57</accession>
<keyword evidence="1" id="KW-1185">Reference proteome</keyword>
<dbReference type="AlphaFoldDB" id="A0A1I7TM57"/>
<evidence type="ECO:0000313" key="1">
    <source>
        <dbReference type="Proteomes" id="UP000095282"/>
    </source>
</evidence>